<dbReference type="InterPro" id="IPR039703">
    <property type="entry name" value="Nta1"/>
</dbReference>
<keyword evidence="3" id="KW-1185">Reference proteome</keyword>
<dbReference type="InterPro" id="IPR003010">
    <property type="entry name" value="C-N_Hydrolase"/>
</dbReference>
<gene>
    <name evidence="2" type="ORF">EJ06DRAFT_503629</name>
</gene>
<dbReference type="GO" id="GO:0070773">
    <property type="term" value="F:protein-N-terminal glutamine amidohydrolase activity"/>
    <property type="evidence" value="ECO:0007669"/>
    <property type="project" value="InterPro"/>
</dbReference>
<dbReference type="PROSITE" id="PS50263">
    <property type="entry name" value="CN_HYDROLASE"/>
    <property type="match status" value="1"/>
</dbReference>
<evidence type="ECO:0000313" key="2">
    <source>
        <dbReference type="EMBL" id="KAF2404430.1"/>
    </source>
</evidence>
<dbReference type="AlphaFoldDB" id="A0A6G1I814"/>
<dbReference type="GO" id="GO:0030163">
    <property type="term" value="P:protein catabolic process"/>
    <property type="evidence" value="ECO:0007669"/>
    <property type="project" value="TreeGrafter"/>
</dbReference>
<name>A0A6G1I814_9PEZI</name>
<dbReference type="SUPFAM" id="SSF56317">
    <property type="entry name" value="Carbon-nitrogen hydrolase"/>
    <property type="match status" value="1"/>
</dbReference>
<reference evidence="2" key="1">
    <citation type="journal article" date="2020" name="Stud. Mycol.">
        <title>101 Dothideomycetes genomes: a test case for predicting lifestyles and emergence of pathogens.</title>
        <authorList>
            <person name="Haridas S."/>
            <person name="Albert R."/>
            <person name="Binder M."/>
            <person name="Bloem J."/>
            <person name="Labutti K."/>
            <person name="Salamov A."/>
            <person name="Andreopoulos B."/>
            <person name="Baker S."/>
            <person name="Barry K."/>
            <person name="Bills G."/>
            <person name="Bluhm B."/>
            <person name="Cannon C."/>
            <person name="Castanera R."/>
            <person name="Culley D."/>
            <person name="Daum C."/>
            <person name="Ezra D."/>
            <person name="Gonzalez J."/>
            <person name="Henrissat B."/>
            <person name="Kuo A."/>
            <person name="Liang C."/>
            <person name="Lipzen A."/>
            <person name="Lutzoni F."/>
            <person name="Magnuson J."/>
            <person name="Mondo S."/>
            <person name="Nolan M."/>
            <person name="Ohm R."/>
            <person name="Pangilinan J."/>
            <person name="Park H.-J."/>
            <person name="Ramirez L."/>
            <person name="Alfaro M."/>
            <person name="Sun H."/>
            <person name="Tritt A."/>
            <person name="Yoshinaga Y."/>
            <person name="Zwiers L.-H."/>
            <person name="Turgeon B."/>
            <person name="Goodwin S."/>
            <person name="Spatafora J."/>
            <person name="Crous P."/>
            <person name="Grigoriev I."/>
        </authorList>
    </citation>
    <scope>NUCLEOTIDE SEQUENCE</scope>
    <source>
        <strain evidence="2">CBS 262.69</strain>
    </source>
</reference>
<evidence type="ECO:0000313" key="3">
    <source>
        <dbReference type="Proteomes" id="UP000799640"/>
    </source>
</evidence>
<organism evidence="2 3">
    <name type="scientific">Trichodelitschia bisporula</name>
    <dbReference type="NCBI Taxonomy" id="703511"/>
    <lineage>
        <taxon>Eukaryota</taxon>
        <taxon>Fungi</taxon>
        <taxon>Dikarya</taxon>
        <taxon>Ascomycota</taxon>
        <taxon>Pezizomycotina</taxon>
        <taxon>Dothideomycetes</taxon>
        <taxon>Dothideomycetes incertae sedis</taxon>
        <taxon>Phaeotrichales</taxon>
        <taxon>Phaeotrichaceae</taxon>
        <taxon>Trichodelitschia</taxon>
    </lineage>
</organism>
<keyword evidence="2" id="KW-0378">Hydrolase</keyword>
<dbReference type="OrthoDB" id="201515at2759"/>
<dbReference type="Pfam" id="PF00795">
    <property type="entry name" value="CN_hydrolase"/>
    <property type="match status" value="1"/>
</dbReference>
<dbReference type="InterPro" id="IPR036526">
    <property type="entry name" value="C-N_Hydrolase_sf"/>
</dbReference>
<accession>A0A6G1I814</accession>
<proteinExistence type="predicted"/>
<dbReference type="PANTHER" id="PTHR11750">
    <property type="entry name" value="PROTEIN N-TERMINAL AMIDASE"/>
    <property type="match status" value="1"/>
</dbReference>
<feature type="domain" description="CN hydrolase" evidence="1">
    <location>
        <begin position="1"/>
        <end position="287"/>
    </location>
</feature>
<evidence type="ECO:0000259" key="1">
    <source>
        <dbReference type="PROSITE" id="PS50263"/>
    </source>
</evidence>
<dbReference type="EMBL" id="ML996688">
    <property type="protein sequence ID" value="KAF2404430.1"/>
    <property type="molecule type" value="Genomic_DNA"/>
</dbReference>
<dbReference type="Proteomes" id="UP000799640">
    <property type="component" value="Unassembled WGS sequence"/>
</dbReference>
<sequence length="301" mass="33372">MKIACLQFAPALGQLDENMEKAKKILENTPDLKAPTDSRPLWLILPELAFSGYNFPSLEAIKPFLEPTCAGPSTQWAIAIARQYGCHVTVGYPECAQVTTDAGTKRINYNSSVTIAPNGRILGAYRKRFLYYTDETWAAEGDSPTGFFAGELGALGKVSMGICMDINPYKFMSPWRDYEFATHVLDRCTPVAVVSMAFLTRLTLHELGELPLRPDEETFAYWIERFQPLVESVDTTTVVVFANRCGTEGSACYAGTSSVILVQNGKVSIYDVVGKMEEKCLVVDLTRAPKYALQRDRPSYA</sequence>
<protein>
    <submittedName>
        <fullName evidence="2">N-terminal asparagine amidohydrolase-like protein</fullName>
    </submittedName>
</protein>
<dbReference type="GO" id="GO:0008418">
    <property type="term" value="F:protein-N-terminal asparagine amidohydrolase activity"/>
    <property type="evidence" value="ECO:0007669"/>
    <property type="project" value="InterPro"/>
</dbReference>
<dbReference type="Gene3D" id="3.60.110.10">
    <property type="entry name" value="Carbon-nitrogen hydrolase"/>
    <property type="match status" value="1"/>
</dbReference>
<dbReference type="PANTHER" id="PTHR11750:SF26">
    <property type="entry name" value="PROTEIN N-TERMINAL AMIDASE"/>
    <property type="match status" value="1"/>
</dbReference>